<dbReference type="CTD" id="6514"/>
<dbReference type="CDD" id="cd17431">
    <property type="entry name" value="MFS_GLUT_Class1"/>
    <property type="match status" value="1"/>
</dbReference>
<evidence type="ECO:0000256" key="9">
    <source>
        <dbReference type="ARBA" id="ARBA00022597"/>
    </source>
</evidence>
<evidence type="ECO:0000256" key="3">
    <source>
        <dbReference type="ARBA" id="ARBA00001787"/>
    </source>
</evidence>
<dbReference type="PROSITE" id="PS00216">
    <property type="entry name" value="SUGAR_TRANSPORT_1"/>
    <property type="match status" value="1"/>
</dbReference>
<dbReference type="GeneID" id="100733937"/>
<dbReference type="KEGG" id="cpoc:100733937"/>
<comment type="subcellular location">
    <subcellularLocation>
        <location evidence="4">Cell membrane</location>
        <topology evidence="4">Multi-pass membrane protein</topology>
    </subcellularLocation>
</comment>
<accession>H0VKK8</accession>
<gene>
    <name evidence="20" type="primary">SLC2A2</name>
</gene>
<feature type="transmembrane region" description="Helical" evidence="18">
    <location>
        <begin position="435"/>
        <end position="458"/>
    </location>
</feature>
<dbReference type="InParanoid" id="H0VKK8"/>
<dbReference type="RefSeq" id="XP_003463583.1">
    <property type="nucleotide sequence ID" value="XM_003463535.4"/>
</dbReference>
<reference evidence="20" key="2">
    <citation type="submission" date="2025-08" db="UniProtKB">
        <authorList>
            <consortium name="Ensembl"/>
        </authorList>
    </citation>
    <scope>IDENTIFICATION</scope>
    <source>
        <strain evidence="20">2N</strain>
    </source>
</reference>
<dbReference type="InterPro" id="IPR003663">
    <property type="entry name" value="Sugar/inositol_transpt"/>
</dbReference>
<dbReference type="InterPro" id="IPR005829">
    <property type="entry name" value="Sugar_transporter_CS"/>
</dbReference>
<evidence type="ECO:0000256" key="7">
    <source>
        <dbReference type="ARBA" id="ARBA00022448"/>
    </source>
</evidence>
<comment type="catalytic activity">
    <reaction evidence="3">
        <text>L-dehydroascorbate(out) = L-dehydroascorbate(in)</text>
        <dbReference type="Rhea" id="RHEA:60380"/>
        <dbReference type="ChEBI" id="CHEBI:58539"/>
    </reaction>
</comment>
<dbReference type="GO" id="GO:0005911">
    <property type="term" value="C:cell-cell junction"/>
    <property type="evidence" value="ECO:0007669"/>
    <property type="project" value="Ensembl"/>
</dbReference>
<evidence type="ECO:0000259" key="19">
    <source>
        <dbReference type="PROSITE" id="PS50850"/>
    </source>
</evidence>
<feature type="transmembrane region" description="Helical" evidence="18">
    <location>
        <begin position="127"/>
        <end position="149"/>
    </location>
</feature>
<evidence type="ECO:0000256" key="18">
    <source>
        <dbReference type="SAM" id="Phobius"/>
    </source>
</evidence>
<dbReference type="Ensembl" id="ENSCPOT00000012171.3">
    <property type="protein sequence ID" value="ENSCPOP00000010845.3"/>
    <property type="gene ID" value="ENSCPOG00000012055.4"/>
</dbReference>
<feature type="transmembrane region" description="Helical" evidence="18">
    <location>
        <begin position="367"/>
        <end position="389"/>
    </location>
</feature>
<dbReference type="FunCoup" id="H0VKK8">
    <property type="interactions" value="293"/>
</dbReference>
<evidence type="ECO:0000256" key="6">
    <source>
        <dbReference type="ARBA" id="ARBA00015977"/>
    </source>
</evidence>
<feature type="transmembrane region" description="Helical" evidence="18">
    <location>
        <begin position="464"/>
        <end position="482"/>
    </location>
</feature>
<evidence type="ECO:0000256" key="8">
    <source>
        <dbReference type="ARBA" id="ARBA00022475"/>
    </source>
</evidence>
<dbReference type="eggNOG" id="KOG0569">
    <property type="taxonomic scope" value="Eukaryota"/>
</dbReference>
<protein>
    <recommendedName>
        <fullName evidence="6">Solute carrier family 2, facilitated glucose transporter member 2</fullName>
    </recommendedName>
    <alternativeName>
        <fullName evidence="14">Glucose transporter type 2, liver</fullName>
    </alternativeName>
</protein>
<dbReference type="PRINTS" id="PR00171">
    <property type="entry name" value="SUGRTRNSPORT"/>
</dbReference>
<name>H0VKK8_CAVPO</name>
<dbReference type="GO" id="GO:0046323">
    <property type="term" value="P:D-glucose import"/>
    <property type="evidence" value="ECO:0007669"/>
    <property type="project" value="TreeGrafter"/>
</dbReference>
<dbReference type="GO" id="GO:0035774">
    <property type="term" value="P:positive regulation of insulin secretion involved in cellular response to glucose stimulus"/>
    <property type="evidence" value="ECO:0007669"/>
    <property type="project" value="Ensembl"/>
</dbReference>
<feature type="transmembrane region" description="Helical" evidence="18">
    <location>
        <begin position="92"/>
        <end position="115"/>
    </location>
</feature>
<dbReference type="GO" id="GO:0033300">
    <property type="term" value="F:dehydroascorbic acid transmembrane transporter activity"/>
    <property type="evidence" value="ECO:0007669"/>
    <property type="project" value="Ensembl"/>
</dbReference>
<dbReference type="EMBL" id="AAKN02051024">
    <property type="status" value="NOT_ANNOTATED_CDS"/>
    <property type="molecule type" value="Genomic_DNA"/>
</dbReference>
<reference evidence="20" key="3">
    <citation type="submission" date="2025-09" db="UniProtKB">
        <authorList>
            <consortium name="Ensembl"/>
        </authorList>
    </citation>
    <scope>IDENTIFICATION</scope>
    <source>
        <strain evidence="20">2N</strain>
    </source>
</reference>
<keyword evidence="21" id="KW-1185">Reference proteome</keyword>
<evidence type="ECO:0000256" key="12">
    <source>
        <dbReference type="ARBA" id="ARBA00023136"/>
    </source>
</evidence>
<evidence type="ECO:0000256" key="4">
    <source>
        <dbReference type="ARBA" id="ARBA00004651"/>
    </source>
</evidence>
<comment type="catalytic activity">
    <reaction evidence="1">
        <text>D-fructose(out) = D-fructose(in)</text>
        <dbReference type="Rhea" id="RHEA:60372"/>
        <dbReference type="ChEBI" id="CHEBI:37721"/>
    </reaction>
</comment>
<dbReference type="PANTHER" id="PTHR23503:SF27">
    <property type="entry name" value="SOLUTE CARRIER FAMILY 2, FACILITATED GLUCOSE TRANSPORTER MEMBER 2"/>
    <property type="match status" value="1"/>
</dbReference>
<keyword evidence="10 18" id="KW-0812">Transmembrane</keyword>
<keyword evidence="8" id="KW-1003">Cell membrane</keyword>
<evidence type="ECO:0000256" key="15">
    <source>
        <dbReference type="ARBA" id="ARBA00034046"/>
    </source>
</evidence>
<comment type="catalytic activity">
    <reaction evidence="2">
        <text>D-glucose(out) = D-glucose(in)</text>
        <dbReference type="Rhea" id="RHEA:60376"/>
        <dbReference type="ChEBI" id="CHEBI:4167"/>
    </reaction>
</comment>
<dbReference type="Proteomes" id="UP000005447">
    <property type="component" value="Unassembled WGS sequence"/>
</dbReference>
<feature type="transmembrane region" description="Helical" evidence="18">
    <location>
        <begin position="395"/>
        <end position="414"/>
    </location>
</feature>
<reference evidence="21" key="1">
    <citation type="journal article" date="2011" name="Nature">
        <title>A high-resolution map of human evolutionary constraint using 29 mammals.</title>
        <authorList>
            <person name="Lindblad-Toh K."/>
            <person name="Garber M."/>
            <person name="Zuk O."/>
            <person name="Lin M.F."/>
            <person name="Parker B.J."/>
            <person name="Washietl S."/>
            <person name="Kheradpour P."/>
            <person name="Ernst J."/>
            <person name="Jordan G."/>
            <person name="Mauceli E."/>
            <person name="Ward L.D."/>
            <person name="Lowe C.B."/>
            <person name="Holloway A.K."/>
            <person name="Clamp M."/>
            <person name="Gnerre S."/>
            <person name="Alfoldi J."/>
            <person name="Beal K."/>
            <person name="Chang J."/>
            <person name="Clawson H."/>
            <person name="Cuff J."/>
            <person name="Di Palma F."/>
            <person name="Fitzgerald S."/>
            <person name="Flicek P."/>
            <person name="Guttman M."/>
            <person name="Hubisz M.J."/>
            <person name="Jaffe D.B."/>
            <person name="Jungreis I."/>
            <person name="Kent W.J."/>
            <person name="Kostka D."/>
            <person name="Lara M."/>
            <person name="Martins A.L."/>
            <person name="Massingham T."/>
            <person name="Moltke I."/>
            <person name="Raney B.J."/>
            <person name="Rasmussen M.D."/>
            <person name="Robinson J."/>
            <person name="Stark A."/>
            <person name="Vilella A.J."/>
            <person name="Wen J."/>
            <person name="Xie X."/>
            <person name="Zody M.C."/>
            <person name="Baldwin J."/>
            <person name="Bloom T."/>
            <person name="Chin C.W."/>
            <person name="Heiman D."/>
            <person name="Nicol R."/>
            <person name="Nusbaum C."/>
            <person name="Young S."/>
            <person name="Wilkinson J."/>
            <person name="Worley K.C."/>
            <person name="Kovar C.L."/>
            <person name="Muzny D.M."/>
            <person name="Gibbs R.A."/>
            <person name="Cree A."/>
            <person name="Dihn H.H."/>
            <person name="Fowler G."/>
            <person name="Jhangiani S."/>
            <person name="Joshi V."/>
            <person name="Lee S."/>
            <person name="Lewis L.R."/>
            <person name="Nazareth L.V."/>
            <person name="Okwuonu G."/>
            <person name="Santibanez J."/>
            <person name="Warren W.C."/>
            <person name="Mardis E.R."/>
            <person name="Weinstock G.M."/>
            <person name="Wilson R.K."/>
            <person name="Delehaunty K."/>
            <person name="Dooling D."/>
            <person name="Fronik C."/>
            <person name="Fulton L."/>
            <person name="Fulton B."/>
            <person name="Graves T."/>
            <person name="Minx P."/>
            <person name="Sodergren E."/>
            <person name="Birney E."/>
            <person name="Margulies E.H."/>
            <person name="Herrero J."/>
            <person name="Green E.D."/>
            <person name="Haussler D."/>
            <person name="Siepel A."/>
            <person name="Goldman N."/>
            <person name="Pollard K.S."/>
            <person name="Pedersen J.S."/>
            <person name="Lander E.S."/>
            <person name="Kellis M."/>
        </authorList>
    </citation>
    <scope>NUCLEOTIDE SEQUENCE [LARGE SCALE GENOMIC DNA]</scope>
    <source>
        <strain evidence="21">2N</strain>
    </source>
</reference>
<evidence type="ECO:0000313" key="21">
    <source>
        <dbReference type="Proteomes" id="UP000005447"/>
    </source>
</evidence>
<dbReference type="GO" id="GO:0005737">
    <property type="term" value="C:cytoplasm"/>
    <property type="evidence" value="ECO:0007669"/>
    <property type="project" value="Ensembl"/>
</dbReference>
<comment type="function">
    <text evidence="16">Facilitative hexose transporter that mediates the transport of glucose, fructose and galactose. Likely mediates the bidirectional transfer of glucose across the plasma membrane of hepatocytes and is responsible for uptake of glucose by the beta cells; may comprise part of the glucose-sensing mechanism of the beta cell. May also participate with the Na(+)/glucose cotransporter in the transcellular transport of glucose in the small intestine and kidney. Also able to mediate the transport of dehydroascorbate.</text>
</comment>
<feature type="transmembrane region" description="Helical" evidence="18">
    <location>
        <begin position="339"/>
        <end position="360"/>
    </location>
</feature>
<dbReference type="PROSITE" id="PS00217">
    <property type="entry name" value="SUGAR_TRANSPORT_2"/>
    <property type="match status" value="1"/>
</dbReference>
<proteinExistence type="inferred from homology"/>
<evidence type="ECO:0000256" key="17">
    <source>
        <dbReference type="RuleBase" id="RU003346"/>
    </source>
</evidence>
<dbReference type="STRING" id="10141.ENSCPOP00000010845"/>
<dbReference type="GO" id="GO:0005354">
    <property type="term" value="F:galactose transmembrane transporter activity"/>
    <property type="evidence" value="ECO:0007669"/>
    <property type="project" value="Ensembl"/>
</dbReference>
<dbReference type="Bgee" id="ENSCPOG00000012055">
    <property type="expression patterns" value="Expressed in liver and 1 other cell type or tissue"/>
</dbReference>
<evidence type="ECO:0000256" key="1">
    <source>
        <dbReference type="ARBA" id="ARBA00000590"/>
    </source>
</evidence>
<keyword evidence="9" id="KW-0762">Sugar transport</keyword>
<dbReference type="PRINTS" id="PR01191">
    <property type="entry name" value="GLUCTRSPORT2"/>
</dbReference>
<evidence type="ECO:0000256" key="14">
    <source>
        <dbReference type="ARBA" id="ARBA00032087"/>
    </source>
</evidence>
<dbReference type="InterPro" id="IPR045263">
    <property type="entry name" value="GLUT"/>
</dbReference>
<dbReference type="AlphaFoldDB" id="H0VKK8"/>
<evidence type="ECO:0000256" key="16">
    <source>
        <dbReference type="ARBA" id="ARBA00045575"/>
    </source>
</evidence>
<organism evidence="20 21">
    <name type="scientific">Cavia porcellus</name>
    <name type="common">Guinea pig</name>
    <dbReference type="NCBI Taxonomy" id="10141"/>
    <lineage>
        <taxon>Eukaryota</taxon>
        <taxon>Metazoa</taxon>
        <taxon>Chordata</taxon>
        <taxon>Craniata</taxon>
        <taxon>Vertebrata</taxon>
        <taxon>Euteleostomi</taxon>
        <taxon>Mammalia</taxon>
        <taxon>Eutheria</taxon>
        <taxon>Euarchontoglires</taxon>
        <taxon>Glires</taxon>
        <taxon>Rodentia</taxon>
        <taxon>Hystricomorpha</taxon>
        <taxon>Caviidae</taxon>
        <taxon>Cavia</taxon>
    </lineage>
</organism>
<dbReference type="Pfam" id="PF00083">
    <property type="entry name" value="Sugar_tr"/>
    <property type="match status" value="1"/>
</dbReference>
<sequence>MAGDKITGTLVFTVFTAVLSSFQFGYDIGVINAPQQIIISHYRNVLGISLDDRKATNNYVINTTDTLPTISYPGGPTPGPRPEEETMTSTGLITMLWSLSVSTFAVGGMIASFFGGWLGDKLGRIKALLAANSLSLAGALLMGCAKLGPSHILVIAGRSISGLYCGLISGLVPMYIGEIAPTSLRGALGTLHQLAIVTGILISQIVGLDFILGNHDLWHIMFGLSAVPALLQSLFLIFCPESPRYLYIKLEEEVKAKQSLKRLRGSDDVTKDMNEMKKEKEEASSEKKVSVTKLFTNSSYRTPMIVALMLHMAQQFSGINGIFYYSTSIFQTAGISQPVYATIGVGAINLVFTAVSVLLVEKAGRRSLFLIGMSGMFFCAIFMSVGLVLLDKYAWMSYVSMTAIFLFVSFFEIGPGPIPWFMVAEFFSQGPRPTALALAAFCNWFCNFIIALCFQYIADFCGPYVFFLFAGVVLVFTLFTFFKVPETKGKSFEEIAADFRKKSGSAQQPKAPVEMEFLRDTETV</sequence>
<comment type="catalytic activity">
    <reaction evidence="15">
        <text>D-galactose(in) = D-galactose(out)</text>
        <dbReference type="Rhea" id="RHEA:34915"/>
        <dbReference type="ChEBI" id="CHEBI:4139"/>
    </reaction>
</comment>
<dbReference type="VEuPathDB" id="HostDB:ENSCPOG00000012055"/>
<keyword evidence="12 18" id="KW-0472">Membrane</keyword>
<dbReference type="OrthoDB" id="4540492at2759"/>
<dbReference type="SUPFAM" id="SSF103473">
    <property type="entry name" value="MFS general substrate transporter"/>
    <property type="match status" value="1"/>
</dbReference>
<dbReference type="InterPro" id="IPR020846">
    <property type="entry name" value="MFS_dom"/>
</dbReference>
<evidence type="ECO:0000256" key="13">
    <source>
        <dbReference type="ARBA" id="ARBA00023180"/>
    </source>
</evidence>
<dbReference type="GO" id="GO:0005353">
    <property type="term" value="F:fructose transmembrane transporter activity"/>
    <property type="evidence" value="ECO:0007669"/>
    <property type="project" value="Ensembl"/>
</dbReference>
<keyword evidence="11 18" id="KW-1133">Transmembrane helix</keyword>
<dbReference type="GO" id="GO:0016324">
    <property type="term" value="C:apical plasma membrane"/>
    <property type="evidence" value="ECO:0007669"/>
    <property type="project" value="Ensembl"/>
</dbReference>
<dbReference type="InterPro" id="IPR036259">
    <property type="entry name" value="MFS_trans_sf"/>
</dbReference>
<dbReference type="Gene3D" id="1.20.1250.20">
    <property type="entry name" value="MFS general substrate transporter like domains"/>
    <property type="match status" value="1"/>
</dbReference>
<dbReference type="InterPro" id="IPR002440">
    <property type="entry name" value="Glc_transpt_2"/>
</dbReference>
<dbReference type="InterPro" id="IPR005828">
    <property type="entry name" value="MFS_sugar_transport-like"/>
</dbReference>
<dbReference type="PROSITE" id="PS50850">
    <property type="entry name" value="MFS"/>
    <property type="match status" value="1"/>
</dbReference>
<dbReference type="NCBIfam" id="TIGR00879">
    <property type="entry name" value="SP"/>
    <property type="match status" value="1"/>
</dbReference>
<evidence type="ECO:0000256" key="2">
    <source>
        <dbReference type="ARBA" id="ARBA00000618"/>
    </source>
</evidence>
<feature type="domain" description="Major facilitator superfamily (MFS) profile" evidence="19">
    <location>
        <begin position="13"/>
        <end position="488"/>
    </location>
</feature>
<feature type="transmembrane region" description="Helical" evidence="18">
    <location>
        <begin position="7"/>
        <end position="26"/>
    </location>
</feature>
<dbReference type="GO" id="GO:0055056">
    <property type="term" value="F:D-glucose transmembrane transporter activity"/>
    <property type="evidence" value="ECO:0007669"/>
    <property type="project" value="Ensembl"/>
</dbReference>
<feature type="transmembrane region" description="Helical" evidence="18">
    <location>
        <begin position="305"/>
        <end position="327"/>
    </location>
</feature>
<evidence type="ECO:0000313" key="20">
    <source>
        <dbReference type="Ensembl" id="ENSCPOP00000010845.3"/>
    </source>
</evidence>
<dbReference type="OMA" id="VMVVFAC"/>
<feature type="transmembrane region" description="Helical" evidence="18">
    <location>
        <begin position="155"/>
        <end position="176"/>
    </location>
</feature>
<evidence type="ECO:0000256" key="11">
    <source>
        <dbReference type="ARBA" id="ARBA00022989"/>
    </source>
</evidence>
<dbReference type="GeneTree" id="ENSGT00940000155708"/>
<dbReference type="GO" id="GO:0005903">
    <property type="term" value="C:brush border"/>
    <property type="evidence" value="ECO:0007669"/>
    <property type="project" value="Ensembl"/>
</dbReference>
<dbReference type="PANTHER" id="PTHR23503">
    <property type="entry name" value="SOLUTE CARRIER FAMILY 2"/>
    <property type="match status" value="1"/>
</dbReference>
<evidence type="ECO:0000256" key="10">
    <source>
        <dbReference type="ARBA" id="ARBA00022692"/>
    </source>
</evidence>
<dbReference type="HOGENOM" id="CLU_001265_30_5_1"/>
<keyword evidence="13" id="KW-0325">Glycoprotein</keyword>
<feature type="transmembrane region" description="Helical" evidence="18">
    <location>
        <begin position="217"/>
        <end position="239"/>
    </location>
</feature>
<keyword evidence="7 17" id="KW-0813">Transport</keyword>
<evidence type="ECO:0000256" key="5">
    <source>
        <dbReference type="ARBA" id="ARBA00007004"/>
    </source>
</evidence>
<comment type="similarity">
    <text evidence="5">Belongs to the major facilitator superfamily. Sugar transporter (TC 2.A.1.1) family. Glucose transporter subfamily.</text>
</comment>